<evidence type="ECO:0000256" key="21">
    <source>
        <dbReference type="RuleBase" id="RU004187"/>
    </source>
</evidence>
<dbReference type="Pfam" id="PF22999">
    <property type="entry name" value="LTN1_E3_ligase_6th"/>
    <property type="match status" value="1"/>
</dbReference>
<dbReference type="SUPFAM" id="SSF48371">
    <property type="entry name" value="ARM repeat"/>
    <property type="match status" value="1"/>
</dbReference>
<keyword evidence="10" id="KW-0808">Transferase</keyword>
<dbReference type="SUPFAM" id="SSF52029">
    <property type="entry name" value="GroEL apical domain-like"/>
    <property type="match status" value="1"/>
</dbReference>
<dbReference type="EMBL" id="JAFBMS010000006">
    <property type="protein sequence ID" value="KAG9351756.1"/>
    <property type="molecule type" value="Genomic_DNA"/>
</dbReference>
<evidence type="ECO:0000256" key="15">
    <source>
        <dbReference type="ARBA" id="ARBA00022786"/>
    </source>
</evidence>
<dbReference type="GO" id="GO:1990112">
    <property type="term" value="C:RQC complex"/>
    <property type="evidence" value="ECO:0007669"/>
    <property type="project" value="InterPro"/>
</dbReference>
<dbReference type="GO" id="GO:0005524">
    <property type="term" value="F:ATP binding"/>
    <property type="evidence" value="ECO:0007669"/>
    <property type="project" value="UniProtKB-KW"/>
</dbReference>
<dbReference type="PANTHER" id="PTHR12389:SF0">
    <property type="entry name" value="E3 UBIQUITIN-PROTEIN LIGASE LISTERIN"/>
    <property type="match status" value="1"/>
</dbReference>
<evidence type="ECO:0000256" key="4">
    <source>
        <dbReference type="ARBA" id="ARBA00007997"/>
    </source>
</evidence>
<evidence type="ECO:0000256" key="13">
    <source>
        <dbReference type="ARBA" id="ARBA00022741"/>
    </source>
</evidence>
<feature type="region of interest" description="Disordered" evidence="22">
    <location>
        <begin position="1031"/>
        <end position="1057"/>
    </location>
</feature>
<dbReference type="InterPro" id="IPR054476">
    <property type="entry name" value="Ltn1_N"/>
</dbReference>
<evidence type="ECO:0000256" key="7">
    <source>
        <dbReference type="ARBA" id="ARBA00016981"/>
    </source>
</evidence>
<evidence type="ECO:0000256" key="12">
    <source>
        <dbReference type="ARBA" id="ARBA00022737"/>
    </source>
</evidence>
<protein>
    <recommendedName>
        <fullName evidence="8">E3 ubiquitin-protein ligase listerin</fullName>
        <ecNumber evidence="6">2.3.2.27</ecNumber>
    </recommendedName>
    <alternativeName>
        <fullName evidence="19">CCT-theta</fullName>
    </alternativeName>
    <alternativeName>
        <fullName evidence="20">RING-type E3 ubiquitin transferase listerin</fullName>
    </alternativeName>
    <alternativeName>
        <fullName evidence="7">T-complex protein 1 subunit theta</fullName>
    </alternativeName>
</protein>
<dbReference type="PROSITE" id="PS00750">
    <property type="entry name" value="TCP1_1"/>
    <property type="match status" value="1"/>
</dbReference>
<evidence type="ECO:0000256" key="9">
    <source>
        <dbReference type="ARBA" id="ARBA00022490"/>
    </source>
</evidence>
<feature type="domain" description="E3 ubiquitin-protein ligase listerin N-terminal" evidence="23">
    <location>
        <begin position="593"/>
        <end position="847"/>
    </location>
</feature>
<evidence type="ECO:0000259" key="26">
    <source>
        <dbReference type="Pfam" id="PF24618"/>
    </source>
</evidence>
<dbReference type="FunFam" id="3.30.40.10:FF:000038">
    <property type="entry name" value="E3 ubiquitin-protein ligase listerin"/>
    <property type="match status" value="1"/>
</dbReference>
<keyword evidence="9" id="KW-0963">Cytoplasm</keyword>
<evidence type="ECO:0000256" key="20">
    <source>
        <dbReference type="ARBA" id="ARBA00032366"/>
    </source>
</evidence>
<dbReference type="InterPro" id="IPR054478">
    <property type="entry name" value="LTN1_UBC"/>
</dbReference>
<feature type="non-terminal residue" evidence="27">
    <location>
        <position position="1"/>
    </location>
</feature>
<evidence type="ECO:0000256" key="11">
    <source>
        <dbReference type="ARBA" id="ARBA00022723"/>
    </source>
</evidence>
<comment type="catalytic activity">
    <reaction evidence="1">
        <text>S-ubiquitinyl-[E2 ubiquitin-conjugating enzyme]-L-cysteine + [acceptor protein]-L-lysine = [E2 ubiquitin-conjugating enzyme]-L-cysteine + N(6)-ubiquitinyl-[acceptor protein]-L-lysine.</text>
        <dbReference type="EC" id="2.3.2.27"/>
    </reaction>
</comment>
<dbReference type="GO" id="GO:0061630">
    <property type="term" value="F:ubiquitin protein ligase activity"/>
    <property type="evidence" value="ECO:0007669"/>
    <property type="project" value="UniProtKB-EC"/>
</dbReference>
<dbReference type="InterPro" id="IPR002423">
    <property type="entry name" value="Cpn60/GroEL/TCP-1"/>
</dbReference>
<dbReference type="InterPro" id="IPR027413">
    <property type="entry name" value="GROEL-like_equatorial_sf"/>
</dbReference>
<keyword evidence="16" id="KW-0862">Zinc</keyword>
<keyword evidence="12" id="KW-0677">Repeat</keyword>
<evidence type="ECO:0000256" key="14">
    <source>
        <dbReference type="ARBA" id="ARBA00022771"/>
    </source>
</evidence>
<sequence>MALHVPKAPGFAQMLKDGAKHYSGLEEAIFRNIQACKELAQTTRTAYGPNGMNKMVINHLEKLFVTNDAATILRELEVQHPAAKMIVMASHMQEQEVGDGTNFVLVFAGALLELAEELLRMGLSVSEVIEGYELACRKALDLLPDCVCSSAKNLRDLDEATAMIRTAVMSKQYGNEDFLANLIAQACVSIFPESGNFNVDNVRVCKILGCGLNSSSVLHGMVFKKETEGDLTSVKDAKIAVFSCPFDCMVTETKGTVLIKNAEELMNFSKGEEDMMEAQVKAIAESGANVVVTGGKVADMALHYANKYQLMVVRLNSKWDLRRLCKTVGATALPRLTSPTPEEMGRCDSVYLTEVGDTQVVVFKHEKEDGAISTLVIRGSTDNLMDDIERAIDDGVNTFKVLVRDKRLLPGAGATEIELATQITSYGESCPGLEQYAIKKFAEALEAVPRALAENSGVKGNELISKLYASHHEGNKNMGFDIEGEGAALKDMMDAHIFDPYLVKHWGIKLATNAAVTVLRVDQPSSSGRAAELLARERGVVPGFVGFGTSASNDLGYVPAVHGAEEIDSQVDADFRLVLRKLSKRDSVTKLKDHDRRVREATQQSFQQLILKVKRNLAPYLKSIMGYWLIAQCDTYSPAASAANLAFEAAFPLNKQAEALGFCKEEVLNILQDNLLKETPETLSDPQSVPPEEREAKYIRLLTSSLLAVKKLLATLSQQDLDSLSERLAHLISQSKFWKYSKHKTPQIRGAFFEAVATLCECTPQLVQKEASRACPAVLLAIEDTDPLVLPPLWEAVLHILSSIPDCWTHVNARKGVLPKLWGLLKEGGRGLATVLHPNLLPFISKLPQEVTDPKLDFYSTFFTAIIQGLWSERAVTSPSESAAIIFATMECLRFSLLQNAGEDEESGRIQSALIADQLLPLVDSALGSSALQGGPLFPQITDMLVSWEKRTDSPDEEAGPTRAAATFHRLLVDFWESLGQVCVQRVDQEEAEEGALAGVASLLRAMQSPGSASERLGRKKKTVKINFTSMEAGSGKEGEEPEESWGKDGAVPPLGPPLKSGHLEDLVCRLAELNMVYVNERDSEKHLRFLSVLVSSFPSRQLFQVLLDPEGQQRKGKEDEVEEELNKAGEQGEAPAQNPAVCFLLQKVVMWLRQEHRKDIDFLVSMVFSVLHCCSTKEEKTLILNHITKMDLKWGVLLQIIQKACADPVYLEASTGWLKGAVLGEKLVELAGELCELGLKSTWASKAMPPSGHTHSWALISLALSQHHLNGTYTQKCPFSAWLWECRCGVNAERLIGEEYVEKIIDRLHSTLSEAKNLSDAGNMEPLVSFICDVASNFFSSVKGCLLLASAEELLLTVFQLCAQDQETTRLSDSMLQKLKNACSAGVHSLVSHPETELSEGTFLHSAAVWVKKLLLSTPLGVRSLQVLVSAVQSLVQTLLGSGQRGGHLLSAVISCLTPSAAEWKRMRQALPPQWVKSPLLAGHLRVTCDYPCMDVWKFRASSKLPAHLSTSALLGTVVLAAMDSSDHQGADFPHYFDLKHTVSEILFAMQWCEEMEYSPAMVSEYHRMLQDLNMSSDRISNEAATTCNILESLFERSLEEGSLWALTLANYIQKKEISSDDAKRLYGTVESNVISDYCSSFFPLTEQSLCTVQVLCPSLAKEERESLTALSISELLNWQNMDQGKSLSGTACLAVLHCCLETETAVEEEVLLAVIATMMDDLKRASAELLSLNVEMMRFLSWLVAHYPTVLRDTHWDFLLCSMLAWLENASENTAAFWNPWVQLFVCQNCNLIVTLSKFFSAPLAGVADHLPPDLSTEWQEFFIEGIHSRLLPLLVKVTGEFTEPDDPLFPLAALRAMGDALCWVPVQLLTQNKLPPKFVAGQKTNLPHELQTLLNTLTPLLLFKARPVQLTAFHVLSKVMPQLPECDSESDNAKCEDDDGEEPCLSPPAALMTILAATEELLDNILGGVQVGEYAVVQPLSDEHCCILGYLLTWKLVLTFFKASSSHLRVQYSLYLRKSRALHKLLLHLFRLMPENPALPGQTAELGAKDPKTFFTEELCLSVCMYYSAVKDLPAMVRLWWNGQEKRVFNTVDKFTSKYVSSVLSAQEIASVHTSTQTFDSMTVKARSTTREVIATYSVDDIFIELVIQLPHNYPLGSISVESGRRVGVAVQQWRNWMLQLSTYLTHQNGSIMEGLALWKNNVDKRFEGVEDCMICFSVIHGSNYSLPKKACRTCKKKFHSACLFSSAGTLQIILVPQRG</sequence>
<comment type="similarity">
    <text evidence="5 21">Belongs to the TCP-1 chaperonin family.</text>
</comment>
<dbReference type="CDD" id="cd03341">
    <property type="entry name" value="TCP1_theta"/>
    <property type="match status" value="1"/>
</dbReference>
<reference evidence="27" key="1">
    <citation type="thesis" date="2021" institute="BYU ScholarsArchive" country="Provo, UT, USA">
        <title>Applications of and Algorithms for Genome Assembly and Genomic Analyses with an Emphasis on Marine Teleosts.</title>
        <authorList>
            <person name="Pickett B.D."/>
        </authorList>
    </citation>
    <scope>NUCLEOTIDE SEQUENCE</scope>
    <source>
        <strain evidence="27">HI-2016</strain>
    </source>
</reference>
<evidence type="ECO:0000256" key="6">
    <source>
        <dbReference type="ARBA" id="ARBA00012483"/>
    </source>
</evidence>
<evidence type="ECO:0000313" key="28">
    <source>
        <dbReference type="Proteomes" id="UP000824540"/>
    </source>
</evidence>
<dbReference type="InterPro" id="IPR039804">
    <property type="entry name" value="RING-CH-C4HC3_LTN1"/>
</dbReference>
<proteinExistence type="inferred from homology"/>
<dbReference type="PRINTS" id="PR00304">
    <property type="entry name" value="TCOMPLEXTCP1"/>
</dbReference>
<keyword evidence="28" id="KW-1185">Reference proteome</keyword>
<dbReference type="Pfam" id="PF00118">
    <property type="entry name" value="Cpn60_TCP1"/>
    <property type="match status" value="1"/>
</dbReference>
<evidence type="ECO:0000256" key="22">
    <source>
        <dbReference type="SAM" id="MobiDB-lite"/>
    </source>
</evidence>
<dbReference type="Gene3D" id="3.30.260.10">
    <property type="entry name" value="TCP-1-like chaperonin intermediate domain"/>
    <property type="match status" value="1"/>
</dbReference>
<dbReference type="Proteomes" id="UP000824540">
    <property type="component" value="Unassembled WGS sequence"/>
</dbReference>
<dbReference type="SUPFAM" id="SSF48592">
    <property type="entry name" value="GroEL equatorial domain-like"/>
    <property type="match status" value="1"/>
</dbReference>
<keyword evidence="13 21" id="KW-0547">Nucleotide-binding</keyword>
<evidence type="ECO:0000259" key="25">
    <source>
        <dbReference type="Pfam" id="PF23009"/>
    </source>
</evidence>
<dbReference type="GO" id="GO:0140662">
    <property type="term" value="F:ATP-dependent protein folding chaperone"/>
    <property type="evidence" value="ECO:0007669"/>
    <property type="project" value="InterPro"/>
</dbReference>
<evidence type="ECO:0000256" key="2">
    <source>
        <dbReference type="ARBA" id="ARBA00004514"/>
    </source>
</evidence>
<dbReference type="Gene3D" id="3.30.40.10">
    <property type="entry name" value="Zinc/RING finger domain, C3HC4 (zinc finger)"/>
    <property type="match status" value="1"/>
</dbReference>
<dbReference type="InterPro" id="IPR027410">
    <property type="entry name" value="TCP-1-like_intermed_sf"/>
</dbReference>
<comment type="pathway">
    <text evidence="3">Protein modification; protein ubiquitination.</text>
</comment>
<evidence type="ECO:0000256" key="3">
    <source>
        <dbReference type="ARBA" id="ARBA00004906"/>
    </source>
</evidence>
<gene>
    <name evidence="27" type="ORF">JZ751_023007</name>
</gene>
<dbReference type="GO" id="GO:0005829">
    <property type="term" value="C:cytosol"/>
    <property type="evidence" value="ECO:0007669"/>
    <property type="project" value="UniProtKB-SubCell"/>
</dbReference>
<evidence type="ECO:0000259" key="23">
    <source>
        <dbReference type="Pfam" id="PF22958"/>
    </source>
</evidence>
<dbReference type="CDD" id="cd16491">
    <property type="entry name" value="RING-CH-C4HC3_LTN1"/>
    <property type="match status" value="1"/>
</dbReference>
<dbReference type="SUPFAM" id="SSF54849">
    <property type="entry name" value="GroEL-intermediate domain like"/>
    <property type="match status" value="1"/>
</dbReference>
<dbReference type="GO" id="GO:0016887">
    <property type="term" value="F:ATP hydrolysis activity"/>
    <property type="evidence" value="ECO:0007669"/>
    <property type="project" value="InterPro"/>
</dbReference>
<dbReference type="GO" id="GO:0043023">
    <property type="term" value="F:ribosomal large subunit binding"/>
    <property type="evidence" value="ECO:0007669"/>
    <property type="project" value="TreeGrafter"/>
</dbReference>
<dbReference type="InterPro" id="IPR027409">
    <property type="entry name" value="GroEL-like_apical_dom_sf"/>
</dbReference>
<dbReference type="GO" id="GO:0008270">
    <property type="term" value="F:zinc ion binding"/>
    <property type="evidence" value="ECO:0007669"/>
    <property type="project" value="UniProtKB-KW"/>
</dbReference>
<dbReference type="InterPro" id="IPR056241">
    <property type="entry name" value="LTN1_HEAT_5th"/>
</dbReference>
<keyword evidence="14" id="KW-0863">Zinc-finger</keyword>
<dbReference type="EC" id="2.3.2.27" evidence="6"/>
<evidence type="ECO:0000259" key="24">
    <source>
        <dbReference type="Pfam" id="PF22999"/>
    </source>
</evidence>
<dbReference type="NCBIfam" id="TIGR02346">
    <property type="entry name" value="chap_CCT_theta"/>
    <property type="match status" value="1"/>
</dbReference>
<dbReference type="Pfam" id="PF24618">
    <property type="entry name" value="LTN1_E3_ligase_5th"/>
    <property type="match status" value="1"/>
</dbReference>
<evidence type="ECO:0000256" key="5">
    <source>
        <dbReference type="ARBA" id="ARBA00008020"/>
    </source>
</evidence>
<dbReference type="Pfam" id="PF22958">
    <property type="entry name" value="Ltn1_1st"/>
    <property type="match status" value="1"/>
</dbReference>
<name>A0A8T2PJ16_9TELE</name>
<dbReference type="InterPro" id="IPR012721">
    <property type="entry name" value="Chap_CCT_theta"/>
</dbReference>
<evidence type="ECO:0000313" key="27">
    <source>
        <dbReference type="EMBL" id="KAG9351756.1"/>
    </source>
</evidence>
<accession>A0A8T2PJ16</accession>
<comment type="caution">
    <text evidence="27">The sequence shown here is derived from an EMBL/GenBank/DDBJ whole genome shotgun (WGS) entry which is preliminary data.</text>
</comment>
<feature type="region of interest" description="Disordered" evidence="22">
    <location>
        <begin position="1112"/>
        <end position="1134"/>
    </location>
</feature>
<keyword evidence="15" id="KW-0833">Ubl conjugation pathway</keyword>
<feature type="domain" description="E3 ubiquitin-protein ligase listerin HEAT repeat region" evidence="24">
    <location>
        <begin position="1892"/>
        <end position="2116"/>
    </location>
</feature>
<dbReference type="InterPro" id="IPR054477">
    <property type="entry name" value="LTN1_E3_ligase_6th"/>
</dbReference>
<feature type="domain" description="E3 ubiquitin-protein ligase listerin HEAT-repeats region" evidence="26">
    <location>
        <begin position="1695"/>
        <end position="1840"/>
    </location>
</feature>
<dbReference type="InterPro" id="IPR016024">
    <property type="entry name" value="ARM-type_fold"/>
</dbReference>
<dbReference type="Gene3D" id="3.50.7.10">
    <property type="entry name" value="GroEL"/>
    <property type="match status" value="1"/>
</dbReference>
<dbReference type="Pfam" id="PF23009">
    <property type="entry name" value="UBC_like"/>
    <property type="match status" value="1"/>
</dbReference>
<keyword evidence="17 21" id="KW-0067">ATP-binding</keyword>
<dbReference type="Gene3D" id="1.10.560.10">
    <property type="entry name" value="GroEL-like equatorial domain"/>
    <property type="match status" value="1"/>
</dbReference>
<evidence type="ECO:0000256" key="19">
    <source>
        <dbReference type="ARBA" id="ARBA00029602"/>
    </source>
</evidence>
<dbReference type="InterPro" id="IPR039795">
    <property type="entry name" value="LTN1/Rkr1"/>
</dbReference>
<feature type="domain" description="E3 ubiquitin-protein ligase listerin ubiquitin conjugating" evidence="25">
    <location>
        <begin position="2125"/>
        <end position="2209"/>
    </location>
</feature>
<comment type="subcellular location">
    <subcellularLocation>
        <location evidence="2">Cytoplasm</location>
        <location evidence="2">Cytosol</location>
    </subcellularLocation>
</comment>
<evidence type="ECO:0000256" key="1">
    <source>
        <dbReference type="ARBA" id="ARBA00000900"/>
    </source>
</evidence>
<organism evidence="27 28">
    <name type="scientific">Albula glossodonta</name>
    <name type="common">roundjaw bonefish</name>
    <dbReference type="NCBI Taxonomy" id="121402"/>
    <lineage>
        <taxon>Eukaryota</taxon>
        <taxon>Metazoa</taxon>
        <taxon>Chordata</taxon>
        <taxon>Craniata</taxon>
        <taxon>Vertebrata</taxon>
        <taxon>Euteleostomi</taxon>
        <taxon>Actinopterygii</taxon>
        <taxon>Neopterygii</taxon>
        <taxon>Teleostei</taxon>
        <taxon>Albuliformes</taxon>
        <taxon>Albulidae</taxon>
        <taxon>Albula</taxon>
    </lineage>
</organism>
<evidence type="ECO:0000256" key="18">
    <source>
        <dbReference type="ARBA" id="ARBA00023186"/>
    </source>
</evidence>
<dbReference type="GO" id="GO:0072344">
    <property type="term" value="P:rescue of stalled ribosome"/>
    <property type="evidence" value="ECO:0007669"/>
    <property type="project" value="TreeGrafter"/>
</dbReference>
<evidence type="ECO:0000256" key="8">
    <source>
        <dbReference type="ARBA" id="ARBA00017157"/>
    </source>
</evidence>
<dbReference type="InterPro" id="IPR017998">
    <property type="entry name" value="Chaperone_TCP-1"/>
</dbReference>
<comment type="similarity">
    <text evidence="4">Belongs to the LTN1 family.</text>
</comment>
<dbReference type="FunFam" id="3.50.7.10:FF:000008">
    <property type="entry name" value="T-complex protein 1 subunit theta"/>
    <property type="match status" value="1"/>
</dbReference>
<keyword evidence="11" id="KW-0479">Metal-binding</keyword>
<dbReference type="InterPro" id="IPR002194">
    <property type="entry name" value="Chaperonin_TCP-1_CS"/>
</dbReference>
<evidence type="ECO:0000256" key="16">
    <source>
        <dbReference type="ARBA" id="ARBA00022833"/>
    </source>
</evidence>
<keyword evidence="18 21" id="KW-0143">Chaperone</keyword>
<dbReference type="GO" id="GO:1990116">
    <property type="term" value="P:ribosome-associated ubiquitin-dependent protein catabolic process"/>
    <property type="evidence" value="ECO:0007669"/>
    <property type="project" value="InterPro"/>
</dbReference>
<evidence type="ECO:0000256" key="10">
    <source>
        <dbReference type="ARBA" id="ARBA00022679"/>
    </source>
</evidence>
<dbReference type="PROSITE" id="PS00751">
    <property type="entry name" value="TCP1_2"/>
    <property type="match status" value="1"/>
</dbReference>
<dbReference type="OrthoDB" id="6108at2759"/>
<dbReference type="PANTHER" id="PTHR12389">
    <property type="entry name" value="ZINC FINGER PROTEIN 294"/>
    <property type="match status" value="1"/>
</dbReference>
<dbReference type="GO" id="GO:0051082">
    <property type="term" value="F:unfolded protein binding"/>
    <property type="evidence" value="ECO:0007669"/>
    <property type="project" value="InterPro"/>
</dbReference>
<dbReference type="PROSITE" id="PS00995">
    <property type="entry name" value="TCP1_3"/>
    <property type="match status" value="1"/>
</dbReference>
<dbReference type="InterPro" id="IPR013083">
    <property type="entry name" value="Znf_RING/FYVE/PHD"/>
</dbReference>
<evidence type="ECO:0000256" key="17">
    <source>
        <dbReference type="ARBA" id="ARBA00022840"/>
    </source>
</evidence>